<protein>
    <submittedName>
        <fullName evidence="2">Uncharacterized protein</fullName>
    </submittedName>
</protein>
<evidence type="ECO:0000313" key="2">
    <source>
        <dbReference type="EMBL" id="SCM05957.1"/>
    </source>
</evidence>
<keyword evidence="1" id="KW-1133">Transmembrane helix</keyword>
<organism evidence="2 3">
    <name type="scientific">Bacillus cytotoxicus</name>
    <dbReference type="NCBI Taxonomy" id="580165"/>
    <lineage>
        <taxon>Bacteria</taxon>
        <taxon>Bacillati</taxon>
        <taxon>Bacillota</taxon>
        <taxon>Bacilli</taxon>
        <taxon>Bacillales</taxon>
        <taxon>Bacillaceae</taxon>
        <taxon>Bacillus</taxon>
        <taxon>Bacillus cereus group</taxon>
    </lineage>
</organism>
<dbReference type="AlphaFoldDB" id="A0AAX2CMI1"/>
<evidence type="ECO:0000256" key="1">
    <source>
        <dbReference type="SAM" id="Phobius"/>
    </source>
</evidence>
<feature type="transmembrane region" description="Helical" evidence="1">
    <location>
        <begin position="6"/>
        <end position="25"/>
    </location>
</feature>
<reference evidence="2 3" key="1">
    <citation type="submission" date="2016-08" db="EMBL/GenBank/DDBJ databases">
        <authorList>
            <person name="Loux V."/>
            <person name="Rue O."/>
        </authorList>
    </citation>
    <scope>NUCLEOTIDE SEQUENCE [LARGE SCALE GENOMIC DNA]</scope>
    <source>
        <strain evidence="2 3">AFSSA_08CEB44bac</strain>
    </source>
</reference>
<keyword evidence="1" id="KW-0812">Transmembrane</keyword>
<proteinExistence type="predicted"/>
<dbReference type="EMBL" id="FMIK01000060">
    <property type="protein sequence ID" value="SCM05957.1"/>
    <property type="molecule type" value="Genomic_DNA"/>
</dbReference>
<dbReference type="Proteomes" id="UP000242164">
    <property type="component" value="Unassembled WGS sequence"/>
</dbReference>
<name>A0AAX2CMI1_9BACI</name>
<keyword evidence="1" id="KW-0472">Membrane</keyword>
<gene>
    <name evidence="2" type="ORF">BCB44BAC_04170</name>
</gene>
<sequence>MSGSYVCIIIVAVELSYYLLCGRIIKKLVA</sequence>
<evidence type="ECO:0000313" key="3">
    <source>
        <dbReference type="Proteomes" id="UP000242164"/>
    </source>
</evidence>
<comment type="caution">
    <text evidence="2">The sequence shown here is derived from an EMBL/GenBank/DDBJ whole genome shotgun (WGS) entry which is preliminary data.</text>
</comment>
<accession>A0AAX2CMI1</accession>